<organism evidence="1 2">
    <name type="scientific">Geodermatophilus normandii</name>
    <dbReference type="NCBI Taxonomy" id="1137989"/>
    <lineage>
        <taxon>Bacteria</taxon>
        <taxon>Bacillati</taxon>
        <taxon>Actinomycetota</taxon>
        <taxon>Actinomycetes</taxon>
        <taxon>Geodermatophilales</taxon>
        <taxon>Geodermatophilaceae</taxon>
        <taxon>Geodermatophilus</taxon>
    </lineage>
</organism>
<comment type="caution">
    <text evidence="1">The sequence shown here is derived from an EMBL/GenBank/DDBJ whole genome shotgun (WGS) entry which is preliminary data.</text>
</comment>
<proteinExistence type="predicted"/>
<dbReference type="AlphaFoldDB" id="A0A317QHZ9"/>
<dbReference type="Proteomes" id="UP000246661">
    <property type="component" value="Unassembled WGS sequence"/>
</dbReference>
<dbReference type="EMBL" id="QGTX01000001">
    <property type="protein sequence ID" value="PWW21885.1"/>
    <property type="molecule type" value="Genomic_DNA"/>
</dbReference>
<evidence type="ECO:0000313" key="1">
    <source>
        <dbReference type="EMBL" id="PWW21885.1"/>
    </source>
</evidence>
<name>A0A317QHZ9_9ACTN</name>
<protein>
    <submittedName>
        <fullName evidence="1">Uncharacterized protein</fullName>
    </submittedName>
</protein>
<accession>A0A317QHZ9</accession>
<reference evidence="2" key="1">
    <citation type="submission" date="2018-05" db="EMBL/GenBank/DDBJ databases">
        <authorList>
            <person name="Klenk H.-P."/>
            <person name="Huntemann M."/>
            <person name="Clum A."/>
            <person name="Pillay M."/>
            <person name="Palaniappan K."/>
            <person name="Varghese N."/>
            <person name="Mikhailova N."/>
            <person name="Stamatis D."/>
            <person name="Reddy T."/>
            <person name="Daum C."/>
            <person name="Shapiro N."/>
            <person name="Ivanova N."/>
            <person name="Kyrpides N."/>
            <person name="Woyke T."/>
        </authorList>
    </citation>
    <scope>NUCLEOTIDE SEQUENCE [LARGE SCALE GENOMIC DNA]</scope>
    <source>
        <strain evidence="2">DSM 45417</strain>
    </source>
</reference>
<keyword evidence="2" id="KW-1185">Reference proteome</keyword>
<sequence>MLLGGAAAALAACAGRPGTERTAAPPPDVPVTLSTRWEGRPDGPLPDAGDEGVPFALSLSGTTEPPVVRGGTLVSGIPAGSAGAVYVLQDLGRRVQRIGARMGFGPGATSGSVALVAFASATDLSAHCHMVFTPDRWIAGVVADGGVVEIDTRYHESPVPQDGRPVSVDVRFDGTTAYVQTPDGVRHTLRDARFGRTDGRVACWEFYKDTPSSAEARFHETWAG</sequence>
<evidence type="ECO:0000313" key="2">
    <source>
        <dbReference type="Proteomes" id="UP000246661"/>
    </source>
</evidence>
<gene>
    <name evidence="1" type="ORF">JD79_01027</name>
</gene>